<name>A0A1Q5P5Y4_9BACI</name>
<reference evidence="1 2" key="1">
    <citation type="submission" date="2016-12" db="EMBL/GenBank/DDBJ databases">
        <title>Domibacillus sp. SAOS 44 whole genome sequencing.</title>
        <authorList>
            <person name="Verma A."/>
            <person name="Krishnamurthi S."/>
        </authorList>
    </citation>
    <scope>NUCLEOTIDE SEQUENCE [LARGE SCALE GENOMIC DNA]</scope>
    <source>
        <strain evidence="1 2">SAOS 44</strain>
    </source>
</reference>
<dbReference type="Proteomes" id="UP000186524">
    <property type="component" value="Unassembled WGS sequence"/>
</dbReference>
<keyword evidence="2" id="KW-1185">Reference proteome</keyword>
<protein>
    <submittedName>
        <fullName evidence="1">Uncharacterized protein</fullName>
    </submittedName>
</protein>
<comment type="caution">
    <text evidence="1">The sequence shown here is derived from an EMBL/GenBank/DDBJ whole genome shotgun (WGS) entry which is preliminary data.</text>
</comment>
<gene>
    <name evidence="1" type="ORF">BLL40_04195</name>
</gene>
<dbReference type="AlphaFoldDB" id="A0A1Q5P5Y4"/>
<evidence type="ECO:0000313" key="1">
    <source>
        <dbReference type="EMBL" id="OKL37679.1"/>
    </source>
</evidence>
<accession>A0A1Q5P5Y4</accession>
<dbReference type="EMBL" id="MRWQ01000004">
    <property type="protein sequence ID" value="OKL37679.1"/>
    <property type="molecule type" value="Genomic_DNA"/>
</dbReference>
<evidence type="ECO:0000313" key="2">
    <source>
        <dbReference type="Proteomes" id="UP000186524"/>
    </source>
</evidence>
<proteinExistence type="predicted"/>
<sequence>MPHSLIAFFLFYRRLTGSKTPLQDLEKSKKAKWGTTARKGPIRSSNYQREMKESPLIEDSLYQKEGTLRVKQLIFH</sequence>
<organism evidence="1 2">
    <name type="scientific">Domibacillus mangrovi</name>
    <dbReference type="NCBI Taxonomy" id="1714354"/>
    <lineage>
        <taxon>Bacteria</taxon>
        <taxon>Bacillati</taxon>
        <taxon>Bacillota</taxon>
        <taxon>Bacilli</taxon>
        <taxon>Bacillales</taxon>
        <taxon>Bacillaceae</taxon>
        <taxon>Domibacillus</taxon>
    </lineage>
</organism>